<accession>A0A399RKL4</accession>
<evidence type="ECO:0000256" key="1">
    <source>
        <dbReference type="SAM" id="MobiDB-lite"/>
    </source>
</evidence>
<feature type="region of interest" description="Disordered" evidence="1">
    <location>
        <begin position="120"/>
        <end position="145"/>
    </location>
</feature>
<name>A0A399RKL4_9PROT</name>
<reference evidence="2 3" key="1">
    <citation type="submission" date="2018-08" db="EMBL/GenBank/DDBJ databases">
        <title>Henriciella mobilis sp. nov., isolated from seawater.</title>
        <authorList>
            <person name="Cheng H."/>
            <person name="Wu Y.-H."/>
            <person name="Xu X.-W."/>
            <person name="Guo L.-L."/>
        </authorList>
    </citation>
    <scope>NUCLEOTIDE SEQUENCE [LARGE SCALE GENOMIC DNA]</scope>
    <source>
        <strain evidence="2 3">CCUG67844</strain>
    </source>
</reference>
<comment type="caution">
    <text evidence="2">The sequence shown here is derived from an EMBL/GenBank/DDBJ whole genome shotgun (WGS) entry which is preliminary data.</text>
</comment>
<evidence type="ECO:0000313" key="2">
    <source>
        <dbReference type="EMBL" id="RIJ31798.1"/>
    </source>
</evidence>
<protein>
    <submittedName>
        <fullName evidence="2">Uncharacterized protein</fullName>
    </submittedName>
</protein>
<keyword evidence="3" id="KW-1185">Reference proteome</keyword>
<dbReference type="AlphaFoldDB" id="A0A399RKL4"/>
<sequence length="168" mass="18317">MLEVRALGPLRPHPARAAPSNQTTRLATACPTPSKRGFQLTEPIASLRAGFWIEGQKKGHFGPRPQPRILEILDAHLPKSEPDKTTRSNKVAERLHALLAIIDDTAAATRRLARRMAPQAGETALIRKRSPLRAGHPPGARSAQVPDWLRDGLAVVTVELRAPPPLQS</sequence>
<gene>
    <name evidence="2" type="ORF">D1222_06025</name>
</gene>
<proteinExistence type="predicted"/>
<dbReference type="EMBL" id="QWGA01000003">
    <property type="protein sequence ID" value="RIJ31798.1"/>
    <property type="molecule type" value="Genomic_DNA"/>
</dbReference>
<dbReference type="Proteomes" id="UP000265845">
    <property type="component" value="Unassembled WGS sequence"/>
</dbReference>
<feature type="region of interest" description="Disordered" evidence="1">
    <location>
        <begin position="1"/>
        <end position="26"/>
    </location>
</feature>
<organism evidence="2 3">
    <name type="scientific">Henriciella algicola</name>
    <dbReference type="NCBI Taxonomy" id="1608422"/>
    <lineage>
        <taxon>Bacteria</taxon>
        <taxon>Pseudomonadati</taxon>
        <taxon>Pseudomonadota</taxon>
        <taxon>Alphaproteobacteria</taxon>
        <taxon>Hyphomonadales</taxon>
        <taxon>Hyphomonadaceae</taxon>
        <taxon>Henriciella</taxon>
    </lineage>
</organism>
<evidence type="ECO:0000313" key="3">
    <source>
        <dbReference type="Proteomes" id="UP000265845"/>
    </source>
</evidence>